<dbReference type="AlphaFoldDB" id="A2EZS3"/>
<sequence length="400" mass="44474">MDTISDYCFTSSLLIDLEIPSTIKKIGNYAFSRANFKQFPTENLNRDLEFGKSSFAFTAIEEFTIPSGISYINPGLFSSCQYLTTIRIPQVDYIGSYAFFNCSKLEHVSILYGCKEIQDFAFSKSGIETISFPQSITEIGNNAFSDCINLNISSLPESLTSVQYQTFSNCTNITSIDLRNVASINSLAFHLCINLVEIIIPRYCKTIGSYAFGSCISLCSVVINKGCLTNSFAFNNCTSLSLVVLKETSAIKNYAFSNCSSIRNVVLSQYVGLEEFPFDDSLQNQINLYYTSLTKKYSSDIGKYIKTVTALDEYNDTIFLGITPTKVSNETMLDTIKNLECGVDISIFDDEYVEDSDVITPAVIPVKKKIYFDVHGGFVAYKTFIVNVLSSSIPFLGKAK</sequence>
<evidence type="ECO:0000313" key="2">
    <source>
        <dbReference type="Proteomes" id="UP000001542"/>
    </source>
</evidence>
<protein>
    <recommendedName>
        <fullName evidence="3">Surface antigen BspA-like</fullName>
    </recommendedName>
</protein>
<dbReference type="PANTHER" id="PTHR45661:SF3">
    <property type="entry name" value="IG-LIKE DOMAIN-CONTAINING PROTEIN"/>
    <property type="match status" value="1"/>
</dbReference>
<dbReference type="Pfam" id="PF13306">
    <property type="entry name" value="LRR_5"/>
    <property type="match status" value="1"/>
</dbReference>
<dbReference type="SUPFAM" id="SSF52058">
    <property type="entry name" value="L domain-like"/>
    <property type="match status" value="1"/>
</dbReference>
<dbReference type="STRING" id="5722.A2EZS3"/>
<dbReference type="VEuPathDB" id="TrichDB:TVAG_003000"/>
<organism evidence="1 2">
    <name type="scientific">Trichomonas vaginalis (strain ATCC PRA-98 / G3)</name>
    <dbReference type="NCBI Taxonomy" id="412133"/>
    <lineage>
        <taxon>Eukaryota</taxon>
        <taxon>Metamonada</taxon>
        <taxon>Parabasalia</taxon>
        <taxon>Trichomonadida</taxon>
        <taxon>Trichomonadidae</taxon>
        <taxon>Trichomonas</taxon>
    </lineage>
</organism>
<dbReference type="KEGG" id="tva:4759674"/>
<name>A2EZS3_TRIV3</name>
<gene>
    <name evidence="1" type="ORF">TVAG_003000</name>
</gene>
<dbReference type="InterPro" id="IPR032675">
    <property type="entry name" value="LRR_dom_sf"/>
</dbReference>
<dbReference type="VEuPathDB" id="TrichDB:TVAGG3_0816480"/>
<dbReference type="RefSeq" id="XP_001314392.1">
    <property type="nucleotide sequence ID" value="XM_001314373.1"/>
</dbReference>
<dbReference type="Proteomes" id="UP000001542">
    <property type="component" value="Unassembled WGS sequence"/>
</dbReference>
<dbReference type="InterPro" id="IPR053139">
    <property type="entry name" value="Surface_bspA-like"/>
</dbReference>
<dbReference type="EMBL" id="DS113555">
    <property type="protein sequence ID" value="EAY01845.1"/>
    <property type="molecule type" value="Genomic_DNA"/>
</dbReference>
<accession>A2EZS3</accession>
<dbReference type="InterPro" id="IPR026906">
    <property type="entry name" value="LRR_5"/>
</dbReference>
<dbReference type="PANTHER" id="PTHR45661">
    <property type="entry name" value="SURFACE ANTIGEN"/>
    <property type="match status" value="1"/>
</dbReference>
<keyword evidence="2" id="KW-1185">Reference proteome</keyword>
<dbReference type="Gene3D" id="3.80.10.10">
    <property type="entry name" value="Ribonuclease Inhibitor"/>
    <property type="match status" value="2"/>
</dbReference>
<proteinExistence type="predicted"/>
<evidence type="ECO:0000313" key="1">
    <source>
        <dbReference type="EMBL" id="EAY01845.1"/>
    </source>
</evidence>
<reference evidence="1" key="2">
    <citation type="journal article" date="2007" name="Science">
        <title>Draft genome sequence of the sexually transmitted pathogen Trichomonas vaginalis.</title>
        <authorList>
            <person name="Carlton J.M."/>
            <person name="Hirt R.P."/>
            <person name="Silva J.C."/>
            <person name="Delcher A.L."/>
            <person name="Schatz M."/>
            <person name="Zhao Q."/>
            <person name="Wortman J.R."/>
            <person name="Bidwell S.L."/>
            <person name="Alsmark U.C.M."/>
            <person name="Besteiro S."/>
            <person name="Sicheritz-Ponten T."/>
            <person name="Noel C.J."/>
            <person name="Dacks J.B."/>
            <person name="Foster P.G."/>
            <person name="Simillion C."/>
            <person name="Van de Peer Y."/>
            <person name="Miranda-Saavedra D."/>
            <person name="Barton G.J."/>
            <person name="Westrop G.D."/>
            <person name="Mueller S."/>
            <person name="Dessi D."/>
            <person name="Fiori P.L."/>
            <person name="Ren Q."/>
            <person name="Paulsen I."/>
            <person name="Zhang H."/>
            <person name="Bastida-Corcuera F.D."/>
            <person name="Simoes-Barbosa A."/>
            <person name="Brown M.T."/>
            <person name="Hayes R.D."/>
            <person name="Mukherjee M."/>
            <person name="Okumura C.Y."/>
            <person name="Schneider R."/>
            <person name="Smith A.J."/>
            <person name="Vanacova S."/>
            <person name="Villalvazo M."/>
            <person name="Haas B.J."/>
            <person name="Pertea M."/>
            <person name="Feldblyum T.V."/>
            <person name="Utterback T.R."/>
            <person name="Shu C.L."/>
            <person name="Osoegawa K."/>
            <person name="de Jong P.J."/>
            <person name="Hrdy I."/>
            <person name="Horvathova L."/>
            <person name="Zubacova Z."/>
            <person name="Dolezal P."/>
            <person name="Malik S.B."/>
            <person name="Logsdon J.M. Jr."/>
            <person name="Henze K."/>
            <person name="Gupta A."/>
            <person name="Wang C.C."/>
            <person name="Dunne R.L."/>
            <person name="Upcroft J.A."/>
            <person name="Upcroft P."/>
            <person name="White O."/>
            <person name="Salzberg S.L."/>
            <person name="Tang P."/>
            <person name="Chiu C.-H."/>
            <person name="Lee Y.-S."/>
            <person name="Embley T.M."/>
            <person name="Coombs G.H."/>
            <person name="Mottram J.C."/>
            <person name="Tachezy J."/>
            <person name="Fraser-Liggett C.M."/>
            <person name="Johnson P.J."/>
        </authorList>
    </citation>
    <scope>NUCLEOTIDE SEQUENCE [LARGE SCALE GENOMIC DNA]</scope>
    <source>
        <strain evidence="1">G3</strain>
    </source>
</reference>
<dbReference type="InParanoid" id="A2EZS3"/>
<dbReference type="SMR" id="A2EZS3"/>
<reference evidence="1" key="1">
    <citation type="submission" date="2006-10" db="EMBL/GenBank/DDBJ databases">
        <authorList>
            <person name="Amadeo P."/>
            <person name="Zhao Q."/>
            <person name="Wortman J."/>
            <person name="Fraser-Liggett C."/>
            <person name="Carlton J."/>
        </authorList>
    </citation>
    <scope>NUCLEOTIDE SEQUENCE</scope>
    <source>
        <strain evidence="1">G3</strain>
    </source>
</reference>
<evidence type="ECO:0008006" key="3">
    <source>
        <dbReference type="Google" id="ProtNLM"/>
    </source>
</evidence>